<dbReference type="GO" id="GO:0008270">
    <property type="term" value="F:zinc ion binding"/>
    <property type="evidence" value="ECO:0007669"/>
    <property type="project" value="UniProtKB-UniRule"/>
</dbReference>
<dbReference type="GO" id="GO:0006145">
    <property type="term" value="P:purine nucleobase catabolic process"/>
    <property type="evidence" value="ECO:0007669"/>
    <property type="project" value="TreeGrafter"/>
</dbReference>
<dbReference type="KEGG" id="trl:A3L10_09230"/>
<feature type="binding site" evidence="4">
    <location>
        <position position="140"/>
    </location>
    <ligand>
        <name>Zn(2+)</name>
        <dbReference type="ChEBI" id="CHEBI:29105"/>
        <label>2</label>
    </ligand>
</feature>
<feature type="binding site" evidence="4">
    <location>
        <position position="60"/>
    </location>
    <ligand>
        <name>Zn(2+)</name>
        <dbReference type="ChEBI" id="CHEBI:29105"/>
        <label>1</label>
    </ligand>
</feature>
<name>A0A2Z2N0G4_9EURY</name>
<evidence type="ECO:0000256" key="2">
    <source>
        <dbReference type="ARBA" id="ARBA00022801"/>
    </source>
</evidence>
<keyword evidence="3 4" id="KW-0665">Pyrimidine biosynthesis</keyword>
<dbReference type="GO" id="GO:0044205">
    <property type="term" value="P:'de novo' UMP biosynthetic process"/>
    <property type="evidence" value="ECO:0007669"/>
    <property type="project" value="UniProtKB-UniRule"/>
</dbReference>
<evidence type="ECO:0000313" key="7">
    <source>
        <dbReference type="Proteomes" id="UP000250085"/>
    </source>
</evidence>
<feature type="binding site" evidence="4">
    <location>
        <position position="169"/>
    </location>
    <ligand>
        <name>Zn(2+)</name>
        <dbReference type="ChEBI" id="CHEBI:29105"/>
        <label>2</label>
    </ligand>
</feature>
<dbReference type="GO" id="GO:0004151">
    <property type="term" value="F:dihydroorotase activity"/>
    <property type="evidence" value="ECO:0007669"/>
    <property type="project" value="UniProtKB-UniRule"/>
</dbReference>
<evidence type="ECO:0000259" key="5">
    <source>
        <dbReference type="Pfam" id="PF01979"/>
    </source>
</evidence>
<comment type="cofactor">
    <cofactor evidence="4">
        <name>Zn(2+)</name>
        <dbReference type="ChEBI" id="CHEBI:29105"/>
    </cofactor>
    <text evidence="4">Binds 2 Zn(2+) ions per subunit.</text>
</comment>
<dbReference type="PROSITE" id="PS00483">
    <property type="entry name" value="DIHYDROOROTASE_2"/>
    <property type="match status" value="1"/>
</dbReference>
<dbReference type="PANTHER" id="PTHR43668">
    <property type="entry name" value="ALLANTOINASE"/>
    <property type="match status" value="1"/>
</dbReference>
<dbReference type="InterPro" id="IPR032466">
    <property type="entry name" value="Metal_Hydrolase"/>
</dbReference>
<accession>A0A2Z2N0G4</accession>
<dbReference type="InterPro" id="IPR002195">
    <property type="entry name" value="Dihydroorotase_CS"/>
</dbReference>
<dbReference type="InterPro" id="IPR004722">
    <property type="entry name" value="DHOase"/>
</dbReference>
<feature type="binding site" evidence="4">
    <location>
        <begin position="291"/>
        <end position="292"/>
    </location>
    <ligand>
        <name>substrate</name>
    </ligand>
</feature>
<dbReference type="SUPFAM" id="SSF51338">
    <property type="entry name" value="Composite domain of metallo-dependent hydrolases"/>
    <property type="match status" value="2"/>
</dbReference>
<dbReference type="UniPathway" id="UPA00070">
    <property type="reaction ID" value="UER00117"/>
</dbReference>
<feature type="binding site" evidence="4">
    <location>
        <position position="277"/>
    </location>
    <ligand>
        <name>Zn(2+)</name>
        <dbReference type="ChEBI" id="CHEBI:29105"/>
        <label>1</label>
    </ligand>
</feature>
<protein>
    <recommendedName>
        <fullName evidence="4">Dihydroorotase</fullName>
        <shortName evidence="4">DHOase</shortName>
        <ecNumber evidence="4">3.5.2.3</ecNumber>
    </recommendedName>
</protein>
<proteinExistence type="inferred from homology"/>
<dbReference type="GO" id="GO:0005737">
    <property type="term" value="C:cytoplasm"/>
    <property type="evidence" value="ECO:0007669"/>
    <property type="project" value="TreeGrafter"/>
</dbReference>
<dbReference type="OrthoDB" id="50279at2157"/>
<dbReference type="GO" id="GO:0004038">
    <property type="term" value="F:allantoinase activity"/>
    <property type="evidence" value="ECO:0007669"/>
    <property type="project" value="TreeGrafter"/>
</dbReference>
<dbReference type="GeneID" id="33329029"/>
<feature type="domain" description="Amidohydrolase-related" evidence="5">
    <location>
        <begin position="264"/>
        <end position="388"/>
    </location>
</feature>
<keyword evidence="2 4" id="KW-0378">Hydrolase</keyword>
<dbReference type="NCBIfam" id="TIGR00857">
    <property type="entry name" value="pyrC_multi"/>
    <property type="match status" value="1"/>
</dbReference>
<feature type="binding site" evidence="4">
    <location>
        <position position="58"/>
    </location>
    <ligand>
        <name>Zn(2+)</name>
        <dbReference type="ChEBI" id="CHEBI:29105"/>
        <label>1</label>
    </ligand>
</feature>
<dbReference type="InterPro" id="IPR011059">
    <property type="entry name" value="Metal-dep_hydrolase_composite"/>
</dbReference>
<dbReference type="PROSITE" id="PS00482">
    <property type="entry name" value="DIHYDROOROTASE_1"/>
    <property type="match status" value="1"/>
</dbReference>
<sequence length="410" mass="45823">MYDLVLKGKLLKDGKVIEGSVGILAGKISRISLGELKGEEKIKIGRGNLILPGLIDVHVHLRDFKQKRKETVKTGTMAAIHGGITTVFDMPNTDPPIIDFGTFQRRGELFKGKAYSDYALSFLVRDNCTEAERVNADFYKIFMGASTGGLFSEDFEGDYRCVPGVVSVHAEDAGIIQKKPERPPEAEITAIKRALKAVEKFRKPLNICHVSTAGGIDAILTANLPWVSFEVTPHHLFLGRKDYERNPLLKVYPPLRDEEHRRALWRNFSKIPLIASDHAPHTPEDKESGAAGIPGLETEVALLLDAVNRGMLELSDIVEKMHNNPIRIFGMRNKGLEVGKDADFTVVNLKEEWVVKPEEFYTKAKWSPWEGRRLRGKVVMTILHGEIVMEDDEIFGKPQGVRINAAEGEH</sequence>
<dbReference type="CDD" id="cd01318">
    <property type="entry name" value="DHOase_IIb"/>
    <property type="match status" value="1"/>
</dbReference>
<dbReference type="NCBIfam" id="NF003271">
    <property type="entry name" value="PRK04250.1"/>
    <property type="match status" value="1"/>
</dbReference>
<keyword evidence="1 4" id="KW-0479">Metal-binding</keyword>
<feature type="binding site" evidence="4">
    <location>
        <position position="140"/>
    </location>
    <ligand>
        <name>Zn(2+)</name>
        <dbReference type="ChEBI" id="CHEBI:29105"/>
        <label>1</label>
    </ligand>
</feature>
<dbReference type="Gene3D" id="3.20.20.140">
    <property type="entry name" value="Metal-dependent hydrolases"/>
    <property type="match status" value="1"/>
</dbReference>
<comment type="pathway">
    <text evidence="4">Pyrimidine metabolism; UMP biosynthesis via de novo pathway; (S)-dihydroorotate from bicarbonate: step 3/3.</text>
</comment>
<reference evidence="6 7" key="1">
    <citation type="submission" date="2016-04" db="EMBL/GenBank/DDBJ databases">
        <title>Complete genome sequence of Thermococcus radiotolerans type strain EJ2.</title>
        <authorList>
            <person name="Oger P.M."/>
        </authorList>
    </citation>
    <scope>NUCLEOTIDE SEQUENCE [LARGE SCALE GENOMIC DNA]</scope>
    <source>
        <strain evidence="6 7">EJ2</strain>
    </source>
</reference>
<organism evidence="6 7">
    <name type="scientific">Thermococcus radiotolerans</name>
    <dbReference type="NCBI Taxonomy" id="187880"/>
    <lineage>
        <taxon>Archaea</taxon>
        <taxon>Methanobacteriati</taxon>
        <taxon>Methanobacteriota</taxon>
        <taxon>Thermococci</taxon>
        <taxon>Thermococcales</taxon>
        <taxon>Thermococcaceae</taxon>
        <taxon>Thermococcus</taxon>
    </lineage>
</organism>
<feature type="binding site" evidence="4">
    <location>
        <position position="92"/>
    </location>
    <ligand>
        <name>substrate</name>
    </ligand>
</feature>
<dbReference type="InterPro" id="IPR050138">
    <property type="entry name" value="DHOase/Allantoinase_Hydrolase"/>
</dbReference>
<gene>
    <name evidence="4" type="primary">pyrC</name>
    <name evidence="6" type="ORF">A3L10_09230</name>
</gene>
<dbReference type="Pfam" id="PF01979">
    <property type="entry name" value="Amidohydro_1"/>
    <property type="match status" value="2"/>
</dbReference>
<comment type="function">
    <text evidence="4">Catalyzes the reversible cyclization of carbamoyl aspartate to dihydroorotate.</text>
</comment>
<dbReference type="Proteomes" id="UP000250085">
    <property type="component" value="Chromosome"/>
</dbReference>
<evidence type="ECO:0000256" key="3">
    <source>
        <dbReference type="ARBA" id="ARBA00022975"/>
    </source>
</evidence>
<feature type="modified residue" description="N6-carboxylysine" evidence="4">
    <location>
        <position position="140"/>
    </location>
</feature>
<feature type="binding site" evidence="4">
    <location>
        <position position="281"/>
    </location>
    <ligand>
        <name>substrate</name>
    </ligand>
</feature>
<dbReference type="SUPFAM" id="SSF51556">
    <property type="entry name" value="Metallo-dependent hydrolases"/>
    <property type="match status" value="1"/>
</dbReference>
<comment type="similarity">
    <text evidence="4">Belongs to the metallo-dependent hydrolases superfamily. DHOase family. Class I DHOase subfamily.</text>
</comment>
<keyword evidence="4" id="KW-0862">Zinc</keyword>
<evidence type="ECO:0000256" key="1">
    <source>
        <dbReference type="ARBA" id="ARBA00022723"/>
    </source>
</evidence>
<dbReference type="AlphaFoldDB" id="A0A2Z2N0G4"/>
<dbReference type="EC" id="3.5.2.3" evidence="4"/>
<comment type="catalytic activity">
    <reaction evidence="4">
        <text>(S)-dihydroorotate + H2O = N-carbamoyl-L-aspartate + H(+)</text>
        <dbReference type="Rhea" id="RHEA:24296"/>
        <dbReference type="ChEBI" id="CHEBI:15377"/>
        <dbReference type="ChEBI" id="CHEBI:15378"/>
        <dbReference type="ChEBI" id="CHEBI:30864"/>
        <dbReference type="ChEBI" id="CHEBI:32814"/>
        <dbReference type="EC" id="3.5.2.3"/>
    </reaction>
</comment>
<dbReference type="PANTHER" id="PTHR43668:SF2">
    <property type="entry name" value="ALLANTOINASE"/>
    <property type="match status" value="1"/>
</dbReference>
<feature type="binding site" evidence="4">
    <location>
        <begin position="60"/>
        <end position="62"/>
    </location>
    <ligand>
        <name>substrate</name>
    </ligand>
</feature>
<keyword evidence="7" id="KW-1185">Reference proteome</keyword>
<dbReference type="EMBL" id="CP015106">
    <property type="protein sequence ID" value="ASJ15301.1"/>
    <property type="molecule type" value="Genomic_DNA"/>
</dbReference>
<dbReference type="RefSeq" id="WP_088867338.1">
    <property type="nucleotide sequence ID" value="NZ_CP015106.1"/>
</dbReference>
<evidence type="ECO:0000313" key="6">
    <source>
        <dbReference type="EMBL" id="ASJ15301.1"/>
    </source>
</evidence>
<feature type="binding site" evidence="4">
    <location>
        <position position="209"/>
    </location>
    <ligand>
        <name>Zn(2+)</name>
        <dbReference type="ChEBI" id="CHEBI:29105"/>
        <label>2</label>
    </ligand>
</feature>
<dbReference type="InterPro" id="IPR006680">
    <property type="entry name" value="Amidohydro-rel"/>
</dbReference>
<feature type="domain" description="Amidohydrolase-related" evidence="5">
    <location>
        <begin position="50"/>
        <end position="117"/>
    </location>
</feature>
<evidence type="ECO:0000256" key="4">
    <source>
        <dbReference type="HAMAP-Rule" id="MF_00220"/>
    </source>
</evidence>
<feature type="active site" evidence="4">
    <location>
        <position position="277"/>
    </location>
</feature>
<dbReference type="HAMAP" id="MF_00220_A">
    <property type="entry name" value="PyrC_classI_A"/>
    <property type="match status" value="1"/>
</dbReference>